<feature type="compositionally biased region" description="Polar residues" evidence="1">
    <location>
        <begin position="27"/>
        <end position="45"/>
    </location>
</feature>
<evidence type="ECO:0000313" key="2">
    <source>
        <dbReference type="EMBL" id="KAL2341687.1"/>
    </source>
</evidence>
<name>A0ABD1N1N6_9FABA</name>
<reference evidence="2 3" key="1">
    <citation type="submission" date="2024-08" db="EMBL/GenBank/DDBJ databases">
        <title>Insights into the chromosomal genome structure of Flemingia macrophylla.</title>
        <authorList>
            <person name="Ding Y."/>
            <person name="Zhao Y."/>
            <person name="Bi W."/>
            <person name="Wu M."/>
            <person name="Zhao G."/>
            <person name="Gong Y."/>
            <person name="Li W."/>
            <person name="Zhang P."/>
        </authorList>
    </citation>
    <scope>NUCLEOTIDE SEQUENCE [LARGE SCALE GENOMIC DNA]</scope>
    <source>
        <strain evidence="2">DYQJB</strain>
        <tissue evidence="2">Leaf</tissue>
    </source>
</reference>
<dbReference type="Proteomes" id="UP001603857">
    <property type="component" value="Unassembled WGS sequence"/>
</dbReference>
<sequence>MAVASQLRNLLAALEAEEAAEKKKNVHTYTNSGHGSQNITGTKNNFGAYAGDGNSHHISNHHGYAPTISNHGNTFNGNGNGGFISGNFDASSRNYHGF</sequence>
<organism evidence="2 3">
    <name type="scientific">Flemingia macrophylla</name>
    <dbReference type="NCBI Taxonomy" id="520843"/>
    <lineage>
        <taxon>Eukaryota</taxon>
        <taxon>Viridiplantae</taxon>
        <taxon>Streptophyta</taxon>
        <taxon>Embryophyta</taxon>
        <taxon>Tracheophyta</taxon>
        <taxon>Spermatophyta</taxon>
        <taxon>Magnoliopsida</taxon>
        <taxon>eudicotyledons</taxon>
        <taxon>Gunneridae</taxon>
        <taxon>Pentapetalae</taxon>
        <taxon>rosids</taxon>
        <taxon>fabids</taxon>
        <taxon>Fabales</taxon>
        <taxon>Fabaceae</taxon>
        <taxon>Papilionoideae</taxon>
        <taxon>50 kb inversion clade</taxon>
        <taxon>NPAAA clade</taxon>
        <taxon>indigoferoid/millettioid clade</taxon>
        <taxon>Phaseoleae</taxon>
        <taxon>Flemingia</taxon>
    </lineage>
</organism>
<protein>
    <submittedName>
        <fullName evidence="2">Uncharacterized protein</fullName>
    </submittedName>
</protein>
<comment type="caution">
    <text evidence="2">The sequence shown here is derived from an EMBL/GenBank/DDBJ whole genome shotgun (WGS) entry which is preliminary data.</text>
</comment>
<accession>A0ABD1N1N6</accession>
<evidence type="ECO:0000256" key="1">
    <source>
        <dbReference type="SAM" id="MobiDB-lite"/>
    </source>
</evidence>
<feature type="region of interest" description="Disordered" evidence="1">
    <location>
        <begin position="21"/>
        <end position="47"/>
    </location>
</feature>
<proteinExistence type="predicted"/>
<evidence type="ECO:0000313" key="3">
    <source>
        <dbReference type="Proteomes" id="UP001603857"/>
    </source>
</evidence>
<keyword evidence="3" id="KW-1185">Reference proteome</keyword>
<dbReference type="AlphaFoldDB" id="A0ABD1N1N6"/>
<dbReference type="EMBL" id="JBGMDY010000003">
    <property type="protein sequence ID" value="KAL2341687.1"/>
    <property type="molecule type" value="Genomic_DNA"/>
</dbReference>
<gene>
    <name evidence="2" type="ORF">Fmac_009627</name>
</gene>